<comment type="caution">
    <text evidence="1">Lacks conserved residue(s) required for the propagation of feature annotation.</text>
</comment>
<dbReference type="GO" id="GO:0071782">
    <property type="term" value="C:endoplasmic reticulum tubular network"/>
    <property type="evidence" value="ECO:0007669"/>
    <property type="project" value="TreeGrafter"/>
</dbReference>
<protein>
    <recommendedName>
        <fullName evidence="1">Receptor expression-enhancing protein</fullName>
    </recommendedName>
</protein>
<sequence>MERRLLFGTLYPAYASYKAVKTKNVREYVKWMMYWIVFALFTCAETFTDVFLSWFPFYYEIKIILVIWLLSPATKGSSILYRKFVHPMLSSREQEIDEYISKAKEQSYKQVLDLGSKGVNVLMQTAIKSGGGLVNQIRKSYSLSDLSEQRHDREYEGNEETDSLAEPRVVRRRHSPRRHSPRRHTTTSAIYFSEIDVRHDMLGNIQTVDDISSGYSSGELAHAGHPAKILAREGLVRTGSIGSSKLKPTRITRSTVPKKSTEDVDYKLEYPSVTNENIIYLNDQARLLTNLDNTGQSTKMSDSTSSEEDFRDCIDHDGNVDFSPSNTLNFSRISDIDSK</sequence>
<reference evidence="3 4" key="1">
    <citation type="submission" date="2015-09" db="EMBL/GenBank/DDBJ databases">
        <title>Draft genome of the scarab beetle Oryctes borbonicus.</title>
        <authorList>
            <person name="Meyer J.M."/>
            <person name="Markov G.V."/>
            <person name="Baskaran P."/>
            <person name="Herrmann M."/>
            <person name="Sommer R.J."/>
            <person name="Roedelsperger C."/>
        </authorList>
    </citation>
    <scope>NUCLEOTIDE SEQUENCE [LARGE SCALE GENOMIC DNA]</scope>
    <source>
        <strain evidence="3">OB123</strain>
        <tissue evidence="3">Whole animal</tissue>
    </source>
</reference>
<dbReference type="AlphaFoldDB" id="A0A0T6B881"/>
<gene>
    <name evidence="3" type="ORF">AMK59_3888</name>
</gene>
<keyword evidence="4" id="KW-1185">Reference proteome</keyword>
<dbReference type="PANTHER" id="PTHR12300:SF117">
    <property type="entry name" value="LP05237P-RELATED"/>
    <property type="match status" value="1"/>
</dbReference>
<feature type="compositionally biased region" description="Basic residues" evidence="2">
    <location>
        <begin position="170"/>
        <end position="185"/>
    </location>
</feature>
<feature type="region of interest" description="Disordered" evidence="2">
    <location>
        <begin position="148"/>
        <end position="186"/>
    </location>
</feature>
<dbReference type="PANTHER" id="PTHR12300">
    <property type="entry name" value="HVA22-LIKE PROTEINS"/>
    <property type="match status" value="1"/>
</dbReference>
<dbReference type="Pfam" id="PF03134">
    <property type="entry name" value="TB2_DP1_HVA22"/>
    <property type="match status" value="1"/>
</dbReference>
<dbReference type="GO" id="GO:0005789">
    <property type="term" value="C:endoplasmic reticulum membrane"/>
    <property type="evidence" value="ECO:0007669"/>
    <property type="project" value="TreeGrafter"/>
</dbReference>
<comment type="subcellular location">
    <subcellularLocation>
        <location evidence="1">Membrane</location>
        <topology evidence="1">Multi-pass membrane protein</topology>
    </subcellularLocation>
</comment>
<dbReference type="InterPro" id="IPR004345">
    <property type="entry name" value="TB2_DP1_HVA22"/>
</dbReference>
<comment type="caution">
    <text evidence="3">The sequence shown here is derived from an EMBL/GenBank/DDBJ whole genome shotgun (WGS) entry which is preliminary data.</text>
</comment>
<comment type="similarity">
    <text evidence="1">Belongs to the DP1 family.</text>
</comment>
<dbReference type="GO" id="GO:0005881">
    <property type="term" value="C:cytoplasmic microtubule"/>
    <property type="evidence" value="ECO:0007669"/>
    <property type="project" value="TreeGrafter"/>
</dbReference>
<accession>A0A0T6B881</accession>
<evidence type="ECO:0000256" key="1">
    <source>
        <dbReference type="RuleBase" id="RU362006"/>
    </source>
</evidence>
<evidence type="ECO:0000313" key="4">
    <source>
        <dbReference type="Proteomes" id="UP000051574"/>
    </source>
</evidence>
<evidence type="ECO:0000313" key="3">
    <source>
        <dbReference type="EMBL" id="KRT83293.1"/>
    </source>
</evidence>
<keyword evidence="1" id="KW-0472">Membrane</keyword>
<dbReference type="GO" id="GO:0008017">
    <property type="term" value="F:microtubule binding"/>
    <property type="evidence" value="ECO:0007669"/>
    <property type="project" value="TreeGrafter"/>
</dbReference>
<keyword evidence="1" id="KW-0812">Transmembrane</keyword>
<organism evidence="3 4">
    <name type="scientific">Oryctes borbonicus</name>
    <dbReference type="NCBI Taxonomy" id="1629725"/>
    <lineage>
        <taxon>Eukaryota</taxon>
        <taxon>Metazoa</taxon>
        <taxon>Ecdysozoa</taxon>
        <taxon>Arthropoda</taxon>
        <taxon>Hexapoda</taxon>
        <taxon>Insecta</taxon>
        <taxon>Pterygota</taxon>
        <taxon>Neoptera</taxon>
        <taxon>Endopterygota</taxon>
        <taxon>Coleoptera</taxon>
        <taxon>Polyphaga</taxon>
        <taxon>Scarabaeiformia</taxon>
        <taxon>Scarabaeidae</taxon>
        <taxon>Dynastinae</taxon>
        <taxon>Oryctes</taxon>
    </lineage>
</organism>
<feature type="transmembrane region" description="Helical" evidence="1">
    <location>
        <begin position="31"/>
        <end position="55"/>
    </location>
</feature>
<dbReference type="OrthoDB" id="10009287at2759"/>
<dbReference type="EMBL" id="LJIG01009331">
    <property type="protein sequence ID" value="KRT83293.1"/>
    <property type="molecule type" value="Genomic_DNA"/>
</dbReference>
<proteinExistence type="inferred from homology"/>
<keyword evidence="1" id="KW-1133">Transmembrane helix</keyword>
<name>A0A0T6B881_9SCAR</name>
<feature type="non-terminal residue" evidence="3">
    <location>
        <position position="339"/>
    </location>
</feature>
<dbReference type="GO" id="GO:0071786">
    <property type="term" value="P:endoplasmic reticulum tubular network organization"/>
    <property type="evidence" value="ECO:0007669"/>
    <property type="project" value="TreeGrafter"/>
</dbReference>
<dbReference type="Proteomes" id="UP000051574">
    <property type="component" value="Unassembled WGS sequence"/>
</dbReference>
<evidence type="ECO:0000256" key="2">
    <source>
        <dbReference type="SAM" id="MobiDB-lite"/>
    </source>
</evidence>